<comment type="similarity">
    <text evidence="1">Belongs to the glycosyltransferase 28 family.</text>
</comment>
<evidence type="ECO:0000313" key="7">
    <source>
        <dbReference type="Proteomes" id="UP000614047"/>
    </source>
</evidence>
<reference evidence="6" key="1">
    <citation type="submission" date="2020-11" db="EMBL/GenBank/DDBJ databases">
        <title>Sequencing the genomes of 1000 actinobacteria strains.</title>
        <authorList>
            <person name="Klenk H.-P."/>
        </authorList>
    </citation>
    <scope>NUCLEOTIDE SEQUENCE</scope>
    <source>
        <strain evidence="6">DSM 43175</strain>
    </source>
</reference>
<dbReference type="GO" id="GO:0017000">
    <property type="term" value="P:antibiotic biosynthetic process"/>
    <property type="evidence" value="ECO:0007669"/>
    <property type="project" value="UniProtKB-ARBA"/>
</dbReference>
<accession>A0A931GGM4</accession>
<comment type="caution">
    <text evidence="6">The sequence shown here is derived from an EMBL/GenBank/DDBJ whole genome shotgun (WGS) entry which is preliminary data.</text>
</comment>
<dbReference type="GO" id="GO:0008194">
    <property type="term" value="F:UDP-glycosyltransferase activity"/>
    <property type="evidence" value="ECO:0007669"/>
    <property type="project" value="InterPro"/>
</dbReference>
<dbReference type="GO" id="GO:0016758">
    <property type="term" value="F:hexosyltransferase activity"/>
    <property type="evidence" value="ECO:0007669"/>
    <property type="project" value="UniProtKB-ARBA"/>
</dbReference>
<evidence type="ECO:0000256" key="2">
    <source>
        <dbReference type="ARBA" id="ARBA00022676"/>
    </source>
</evidence>
<feature type="domain" description="Erythromycin biosynthesis protein CIII-like C-terminal" evidence="4">
    <location>
        <begin position="241"/>
        <end position="380"/>
    </location>
</feature>
<dbReference type="InterPro" id="IPR050426">
    <property type="entry name" value="Glycosyltransferase_28"/>
</dbReference>
<organism evidence="6 7">
    <name type="scientific">Actinomadura viridis</name>
    <dbReference type="NCBI Taxonomy" id="58110"/>
    <lineage>
        <taxon>Bacteria</taxon>
        <taxon>Bacillati</taxon>
        <taxon>Actinomycetota</taxon>
        <taxon>Actinomycetes</taxon>
        <taxon>Streptosporangiales</taxon>
        <taxon>Thermomonosporaceae</taxon>
        <taxon>Actinomadura</taxon>
    </lineage>
</organism>
<gene>
    <name evidence="6" type="ORF">IW256_000065</name>
</gene>
<dbReference type="SUPFAM" id="SSF53756">
    <property type="entry name" value="UDP-Glycosyltransferase/glycogen phosphorylase"/>
    <property type="match status" value="1"/>
</dbReference>
<dbReference type="Gene3D" id="3.40.50.2000">
    <property type="entry name" value="Glycogen Phosphorylase B"/>
    <property type="match status" value="2"/>
</dbReference>
<feature type="domain" description="Erythromycin biosynthesis protein CIII-like N-terminal" evidence="5">
    <location>
        <begin position="22"/>
        <end position="227"/>
    </location>
</feature>
<keyword evidence="3" id="KW-0808">Transferase</keyword>
<dbReference type="FunFam" id="3.40.50.2000:FF:000072">
    <property type="entry name" value="Glycosyl transferase"/>
    <property type="match status" value="1"/>
</dbReference>
<dbReference type="AlphaFoldDB" id="A0A931GGM4"/>
<dbReference type="CDD" id="cd03784">
    <property type="entry name" value="GT1_Gtf-like"/>
    <property type="match status" value="1"/>
</dbReference>
<evidence type="ECO:0000256" key="1">
    <source>
        <dbReference type="ARBA" id="ARBA00006962"/>
    </source>
</evidence>
<evidence type="ECO:0000256" key="3">
    <source>
        <dbReference type="ARBA" id="ARBA00022679"/>
    </source>
</evidence>
<proteinExistence type="inferred from homology"/>
<evidence type="ECO:0000313" key="6">
    <source>
        <dbReference type="EMBL" id="MBG6085952.1"/>
    </source>
</evidence>
<protein>
    <submittedName>
        <fullName evidence="6">UDP:flavonoid glycosyltransferase YjiC (YdhE family)</fullName>
    </submittedName>
</protein>
<keyword evidence="7" id="KW-1185">Reference proteome</keyword>
<keyword evidence="2" id="KW-0328">Glycosyltransferase</keyword>
<name>A0A931GGM4_9ACTN</name>
<dbReference type="PANTHER" id="PTHR48050:SF13">
    <property type="entry name" value="STEROL 3-BETA-GLUCOSYLTRANSFERASE UGT80A2"/>
    <property type="match status" value="1"/>
</dbReference>
<dbReference type="RefSeq" id="WP_197009017.1">
    <property type="nucleotide sequence ID" value="NZ_BAABES010000014.1"/>
</dbReference>
<evidence type="ECO:0000259" key="4">
    <source>
        <dbReference type="Pfam" id="PF06722"/>
    </source>
</evidence>
<dbReference type="InterPro" id="IPR048284">
    <property type="entry name" value="EryCIII-like_N"/>
</dbReference>
<dbReference type="Proteomes" id="UP000614047">
    <property type="component" value="Unassembled WGS sequence"/>
</dbReference>
<dbReference type="EMBL" id="JADOUA010000001">
    <property type="protein sequence ID" value="MBG6085952.1"/>
    <property type="molecule type" value="Genomic_DNA"/>
</dbReference>
<evidence type="ECO:0000259" key="5">
    <source>
        <dbReference type="Pfam" id="PF21036"/>
    </source>
</evidence>
<dbReference type="Pfam" id="PF21036">
    <property type="entry name" value="EryCIII-like_N"/>
    <property type="match status" value="1"/>
</dbReference>
<dbReference type="Pfam" id="PF06722">
    <property type="entry name" value="EryCIII-like_C"/>
    <property type="match status" value="1"/>
</dbReference>
<sequence>MRVLFAISPGIGHLFPTVPLAWALRSAGHRVLVATTDDSVGAAARAGLPAVDVAPDVDVEALLWDYGEQDQDPVEAARDIGAVIADAQGAPESLFEIFSRVSDAMVDGMVETARRWRPDVIVHSILQAAGPVTAKVMGVPAVEHGFGFLRHRDYAERYLRHMVPAFERHGAEPGPPRMTSIHVAPPSMMLGDGPGWPVRYTPYHQGGVLPDWLTEPATGPRVAVTLGTFVPHMAELTTVERVLEAAGGVPEAEFVFALGDGYDTGGLTVPGNVRFTGWVPLDELLATCDAVVHHGGCGSVLGALTAGLPQLTLPHGADQFLNARILTGHGVGLEADPGEVTADTLRRLLTDADLREAARLKRKEIEAQATPAELVGRLAAFAGRA</sequence>
<dbReference type="InterPro" id="IPR010610">
    <property type="entry name" value="EryCIII-like_C"/>
</dbReference>
<dbReference type="PANTHER" id="PTHR48050">
    <property type="entry name" value="STEROL 3-BETA-GLUCOSYLTRANSFERASE"/>
    <property type="match status" value="1"/>
</dbReference>
<dbReference type="InterPro" id="IPR002213">
    <property type="entry name" value="UDP_glucos_trans"/>
</dbReference>